<evidence type="ECO:0000313" key="3">
    <source>
        <dbReference type="Proteomes" id="UP000189670"/>
    </source>
</evidence>
<accession>A0A1V1NYI8</accession>
<dbReference type="SUPFAM" id="SSF52540">
    <property type="entry name" value="P-loop containing nucleoside triphosphate hydrolases"/>
    <property type="match status" value="1"/>
</dbReference>
<reference evidence="3" key="1">
    <citation type="submission" date="2012-11" db="EMBL/GenBank/DDBJ databases">
        <authorList>
            <person name="Lucero-Rivera Y.E."/>
            <person name="Tovar-Ramirez D."/>
        </authorList>
    </citation>
    <scope>NUCLEOTIDE SEQUENCE [LARGE SCALE GENOMIC DNA]</scope>
    <source>
        <strain evidence="3">Araruama</strain>
    </source>
</reference>
<dbReference type="GO" id="GO:0016887">
    <property type="term" value="F:ATP hydrolysis activity"/>
    <property type="evidence" value="ECO:0007669"/>
    <property type="project" value="InterPro"/>
</dbReference>
<dbReference type="EMBL" id="ATBP01001269">
    <property type="protein sequence ID" value="ETR67667.1"/>
    <property type="molecule type" value="Genomic_DNA"/>
</dbReference>
<sequence>MNDNSKYSFKQFYDSIQEKSPLKDKGYLNSCLLLSFIQAIYYIADQKIVPSPQFLLSMNDQTSHPKVEELFGRARVLRKEEIEVGTIDILIAALLLDMPLLFEGETGIGKTYTSQIFLKTIFPSQSYSTYRLSGNVFTNNVFQPFLKAIAKKDEFPRMVIDKQAIGHIGALFIDEINRGDPQSLLQLLDGKIYLSGEEGALGIAIPEVQKQKNNSNNNVMRKGVMVIGAQNPPAEIDSKFKGTSLLDAAVENRFLKIDFMGDISSVGSTAWFTENELDLHQSFIKQMIHFFKQFSITRKTETKNDVPNNPTQSLEKLIQQDWLSLYAWMSDAKNHQFPILKSAQEFLDIAIMILNKEMEQIYKSEKQLIDQLLEMIGKKDYFQV</sequence>
<name>A0A1V1NYI8_9BACT</name>
<dbReference type="GO" id="GO:0005524">
    <property type="term" value="F:ATP binding"/>
    <property type="evidence" value="ECO:0007669"/>
    <property type="project" value="InterPro"/>
</dbReference>
<feature type="domain" description="ATPase dynein-related AAA" evidence="1">
    <location>
        <begin position="100"/>
        <end position="254"/>
    </location>
</feature>
<dbReference type="InterPro" id="IPR027417">
    <property type="entry name" value="P-loop_NTPase"/>
</dbReference>
<dbReference type="Pfam" id="PF07728">
    <property type="entry name" value="AAA_5"/>
    <property type="match status" value="1"/>
</dbReference>
<dbReference type="InterPro" id="IPR011704">
    <property type="entry name" value="ATPase_dyneun-rel_AAA"/>
</dbReference>
<dbReference type="Proteomes" id="UP000189670">
    <property type="component" value="Unassembled WGS sequence"/>
</dbReference>
<protein>
    <recommendedName>
        <fullName evidence="1">ATPase dynein-related AAA domain-containing protein</fullName>
    </recommendedName>
</protein>
<gene>
    <name evidence="2" type="ORF">OMM_05021</name>
</gene>
<evidence type="ECO:0000259" key="1">
    <source>
        <dbReference type="Pfam" id="PF07728"/>
    </source>
</evidence>
<evidence type="ECO:0000313" key="2">
    <source>
        <dbReference type="EMBL" id="ETR67667.1"/>
    </source>
</evidence>
<organism evidence="2 3">
    <name type="scientific">Candidatus Magnetoglobus multicellularis str. Araruama</name>
    <dbReference type="NCBI Taxonomy" id="890399"/>
    <lineage>
        <taxon>Bacteria</taxon>
        <taxon>Pseudomonadati</taxon>
        <taxon>Thermodesulfobacteriota</taxon>
        <taxon>Desulfobacteria</taxon>
        <taxon>Desulfobacterales</taxon>
        <taxon>Desulfobacteraceae</taxon>
        <taxon>Candidatus Magnetoglobus</taxon>
    </lineage>
</organism>
<proteinExistence type="predicted"/>
<comment type="caution">
    <text evidence="2">The sequence shown here is derived from an EMBL/GenBank/DDBJ whole genome shotgun (WGS) entry which is preliminary data.</text>
</comment>
<dbReference type="Gene3D" id="3.40.50.300">
    <property type="entry name" value="P-loop containing nucleotide triphosphate hydrolases"/>
    <property type="match status" value="1"/>
</dbReference>
<dbReference type="AlphaFoldDB" id="A0A1V1NYI8"/>